<evidence type="ECO:0000256" key="6">
    <source>
        <dbReference type="ARBA" id="ARBA00022692"/>
    </source>
</evidence>
<evidence type="ECO:0000259" key="14">
    <source>
        <dbReference type="SMART" id="SM00756"/>
    </source>
</evidence>
<dbReference type="Gene3D" id="1.20.1440.130">
    <property type="entry name" value="VKOR domain"/>
    <property type="match status" value="1"/>
</dbReference>
<keyword evidence="11" id="KW-1015">Disulfide bond</keyword>
<sequence>MYGITIAFSIVLCLLLGEKLCKKKQLDLNIYWGTAFFSILGGIAGSRIYHVLHYWNYYQTDLLSILLIFKGGLGILGGLIGGIICGVLYLFVKKQGVGKWLDLAGVLLPLGQAIGRFGNYFNQEVYGKPTNHFWGIYIPPSKRLNEYINNDIYHPLFAYELILNLLLFACLYLLYTRKAPAAKGFADSNPKLFIGYIFSFYSLGYGLIRYFMEFLKINPWVITNTNVAQFLSTLLILFSTLFIITEVILAKYNLNNKFYMSILSSVKKNILLGLSILGIAISSYLAYAKISSNSLYCLTSEGCDIVQNSPYSTILGIPLGVWGMAYYFILFALFYQKESTSIRSIKKYALIWGLLYSSFLTYIEAFIIQAFCLWCLISFVNIITIYFIYFFPKRKI</sequence>
<dbReference type="Proteomes" id="UP000178615">
    <property type="component" value="Unassembled WGS sequence"/>
</dbReference>
<dbReference type="GO" id="GO:0016491">
    <property type="term" value="F:oxidoreductase activity"/>
    <property type="evidence" value="ECO:0007669"/>
    <property type="project" value="UniProtKB-KW"/>
</dbReference>
<proteinExistence type="inferred from homology"/>
<evidence type="ECO:0000256" key="11">
    <source>
        <dbReference type="ARBA" id="ARBA00023157"/>
    </source>
</evidence>
<dbReference type="Pfam" id="PF01790">
    <property type="entry name" value="LGT"/>
    <property type="match status" value="1"/>
</dbReference>
<accession>A0A1F4UKA4</accession>
<name>A0A1F4UKA4_UNCKA</name>
<comment type="pathway">
    <text evidence="13">Protein modification; lipoprotein biosynthesis (diacylglyceryl transfer).</text>
</comment>
<evidence type="ECO:0000256" key="4">
    <source>
        <dbReference type="ARBA" id="ARBA00022475"/>
    </source>
</evidence>
<reference evidence="15 16" key="1">
    <citation type="journal article" date="2016" name="Nat. Commun.">
        <title>Thousands of microbial genomes shed light on interconnected biogeochemical processes in an aquifer system.</title>
        <authorList>
            <person name="Anantharaman K."/>
            <person name="Brown C.T."/>
            <person name="Hug L.A."/>
            <person name="Sharon I."/>
            <person name="Castelle C.J."/>
            <person name="Probst A.J."/>
            <person name="Thomas B.C."/>
            <person name="Singh A."/>
            <person name="Wilkins M.J."/>
            <person name="Karaoz U."/>
            <person name="Brodie E.L."/>
            <person name="Williams K.H."/>
            <person name="Hubbard S.S."/>
            <person name="Banfield J.F."/>
        </authorList>
    </citation>
    <scope>NUCLEOTIDE SEQUENCE [LARGE SCALE GENOMIC DNA]</scope>
</reference>
<keyword evidence="12" id="KW-0676">Redox-active center</keyword>
<keyword evidence="5 13" id="KW-0808">Transferase</keyword>
<feature type="transmembrane region" description="Helical" evidence="13">
    <location>
        <begin position="347"/>
        <end position="365"/>
    </location>
</feature>
<dbReference type="InterPro" id="IPR044698">
    <property type="entry name" value="VKOR/LTO1"/>
</dbReference>
<dbReference type="GO" id="GO:0042158">
    <property type="term" value="P:lipoprotein biosynthetic process"/>
    <property type="evidence" value="ECO:0007669"/>
    <property type="project" value="UniProtKB-UniRule"/>
</dbReference>
<feature type="transmembrane region" description="Helical" evidence="13">
    <location>
        <begin position="193"/>
        <end position="212"/>
    </location>
</feature>
<evidence type="ECO:0000256" key="2">
    <source>
        <dbReference type="ARBA" id="ARBA00006214"/>
    </source>
</evidence>
<dbReference type="GO" id="GO:0008961">
    <property type="term" value="F:phosphatidylglycerol-prolipoprotein diacylglyceryl transferase activity"/>
    <property type="evidence" value="ECO:0007669"/>
    <property type="project" value="UniProtKB-UniRule"/>
</dbReference>
<dbReference type="HAMAP" id="MF_01147">
    <property type="entry name" value="Lgt"/>
    <property type="match status" value="1"/>
</dbReference>
<feature type="transmembrane region" description="Helical" evidence="13">
    <location>
        <begin position="62"/>
        <end position="92"/>
    </location>
</feature>
<dbReference type="CDD" id="cd12916">
    <property type="entry name" value="VKOR_1"/>
    <property type="match status" value="1"/>
</dbReference>
<gene>
    <name evidence="13" type="primary">lgt</name>
    <name evidence="15" type="ORF">A2V49_01730</name>
</gene>
<comment type="caution">
    <text evidence="15">The sequence shown here is derived from an EMBL/GenBank/DDBJ whole genome shotgun (WGS) entry which is preliminary data.</text>
</comment>
<dbReference type="NCBIfam" id="TIGR00544">
    <property type="entry name" value="lgt"/>
    <property type="match status" value="1"/>
</dbReference>
<dbReference type="InterPro" id="IPR038354">
    <property type="entry name" value="VKOR_sf"/>
</dbReference>
<dbReference type="PANTHER" id="PTHR30589:SF0">
    <property type="entry name" value="PHOSPHATIDYLGLYCEROL--PROLIPOPROTEIN DIACYLGLYCERYL TRANSFERASE"/>
    <property type="match status" value="1"/>
</dbReference>
<comment type="similarity">
    <text evidence="3 13">Belongs to the Lgt family.</text>
</comment>
<dbReference type="PROSITE" id="PS01311">
    <property type="entry name" value="LGT"/>
    <property type="match status" value="1"/>
</dbReference>
<organism evidence="15 16">
    <name type="scientific">candidate division WWE3 bacterium RBG_19FT_COMBO_34_6</name>
    <dbReference type="NCBI Taxonomy" id="1802612"/>
    <lineage>
        <taxon>Bacteria</taxon>
        <taxon>Katanobacteria</taxon>
    </lineage>
</organism>
<dbReference type="AlphaFoldDB" id="A0A1F4UKA4"/>
<feature type="transmembrane region" description="Helical" evidence="13">
    <location>
        <begin position="371"/>
        <end position="391"/>
    </location>
</feature>
<dbReference type="PANTHER" id="PTHR30589">
    <property type="entry name" value="PROLIPOPROTEIN DIACYLGLYCERYL TRANSFERASE"/>
    <property type="match status" value="1"/>
</dbReference>
<dbReference type="UniPathway" id="UPA00664"/>
<feature type="domain" description="Vitamin K epoxide reductase" evidence="14">
    <location>
        <begin position="264"/>
        <end position="393"/>
    </location>
</feature>
<feature type="binding site" evidence="13">
    <location>
        <position position="116"/>
    </location>
    <ligand>
        <name>a 1,2-diacyl-sn-glycero-3-phospho-(1'-sn-glycerol)</name>
        <dbReference type="ChEBI" id="CHEBI:64716"/>
    </ligand>
</feature>
<evidence type="ECO:0000256" key="7">
    <source>
        <dbReference type="ARBA" id="ARBA00022719"/>
    </source>
</evidence>
<dbReference type="GO" id="GO:0005886">
    <property type="term" value="C:plasma membrane"/>
    <property type="evidence" value="ECO:0007669"/>
    <property type="project" value="UniProtKB-SubCell"/>
</dbReference>
<evidence type="ECO:0000256" key="3">
    <source>
        <dbReference type="ARBA" id="ARBA00007150"/>
    </source>
</evidence>
<keyword evidence="9" id="KW-0560">Oxidoreductase</keyword>
<evidence type="ECO:0000256" key="13">
    <source>
        <dbReference type="HAMAP-Rule" id="MF_01147"/>
    </source>
</evidence>
<dbReference type="EC" id="2.5.1.145" evidence="13"/>
<feature type="transmembrane region" description="Helical" evidence="13">
    <location>
        <begin position="310"/>
        <end position="335"/>
    </location>
</feature>
<keyword evidence="6 13" id="KW-0812">Transmembrane</keyword>
<dbReference type="InterPro" id="IPR001640">
    <property type="entry name" value="Lgt"/>
</dbReference>
<keyword evidence="7" id="KW-0874">Quinone</keyword>
<dbReference type="InterPro" id="IPR012932">
    <property type="entry name" value="VKOR"/>
</dbReference>
<evidence type="ECO:0000256" key="8">
    <source>
        <dbReference type="ARBA" id="ARBA00022989"/>
    </source>
</evidence>
<evidence type="ECO:0000313" key="15">
    <source>
        <dbReference type="EMBL" id="OGC45292.1"/>
    </source>
</evidence>
<dbReference type="EMBL" id="MEUV01000045">
    <property type="protein sequence ID" value="OGC45292.1"/>
    <property type="molecule type" value="Genomic_DNA"/>
</dbReference>
<protein>
    <recommendedName>
        <fullName evidence="13">Phosphatidylglycerol--prolipoprotein diacylglyceryl transferase</fullName>
        <ecNumber evidence="13">2.5.1.145</ecNumber>
    </recommendedName>
</protein>
<keyword evidence="4 13" id="KW-1003">Cell membrane</keyword>
<keyword evidence="15" id="KW-0449">Lipoprotein</keyword>
<dbReference type="Pfam" id="PF07884">
    <property type="entry name" value="VKOR"/>
    <property type="match status" value="1"/>
</dbReference>
<feature type="transmembrane region" description="Helical" evidence="13">
    <location>
        <begin position="270"/>
        <end position="290"/>
    </location>
</feature>
<keyword evidence="10 13" id="KW-0472">Membrane</keyword>
<evidence type="ECO:0000313" key="16">
    <source>
        <dbReference type="Proteomes" id="UP000178615"/>
    </source>
</evidence>
<evidence type="ECO:0000256" key="5">
    <source>
        <dbReference type="ARBA" id="ARBA00022679"/>
    </source>
</evidence>
<feature type="transmembrane region" description="Helical" evidence="13">
    <location>
        <begin position="152"/>
        <end position="173"/>
    </location>
</feature>
<keyword evidence="8 13" id="KW-1133">Transmembrane helix</keyword>
<comment type="function">
    <text evidence="13">Catalyzes the transfer of the diacylglyceryl group from phosphatidylglycerol to the sulfhydryl group of the N-terminal cysteine of a prolipoprotein, the first step in the formation of mature lipoproteins.</text>
</comment>
<comment type="subcellular location">
    <subcellularLocation>
        <location evidence="13">Cell membrane</location>
        <topology evidence="13">Multi-pass membrane protein</topology>
    </subcellularLocation>
    <subcellularLocation>
        <location evidence="1">Membrane</location>
        <topology evidence="1">Multi-pass membrane protein</topology>
    </subcellularLocation>
</comment>
<dbReference type="SMART" id="SM00756">
    <property type="entry name" value="VKc"/>
    <property type="match status" value="1"/>
</dbReference>
<comment type="similarity">
    <text evidence="2">Belongs to the VKOR family.</text>
</comment>
<evidence type="ECO:0000256" key="10">
    <source>
        <dbReference type="ARBA" id="ARBA00023136"/>
    </source>
</evidence>
<feature type="transmembrane region" description="Helical" evidence="13">
    <location>
        <begin position="227"/>
        <end position="249"/>
    </location>
</feature>
<evidence type="ECO:0000256" key="1">
    <source>
        <dbReference type="ARBA" id="ARBA00004141"/>
    </source>
</evidence>
<comment type="catalytic activity">
    <reaction evidence="13">
        <text>L-cysteinyl-[prolipoprotein] + a 1,2-diacyl-sn-glycero-3-phospho-(1'-sn-glycerol) = an S-1,2-diacyl-sn-glyceryl-L-cysteinyl-[prolipoprotein] + sn-glycerol 1-phosphate + H(+)</text>
        <dbReference type="Rhea" id="RHEA:56712"/>
        <dbReference type="Rhea" id="RHEA-COMP:14679"/>
        <dbReference type="Rhea" id="RHEA-COMP:14680"/>
        <dbReference type="ChEBI" id="CHEBI:15378"/>
        <dbReference type="ChEBI" id="CHEBI:29950"/>
        <dbReference type="ChEBI" id="CHEBI:57685"/>
        <dbReference type="ChEBI" id="CHEBI:64716"/>
        <dbReference type="ChEBI" id="CHEBI:140658"/>
        <dbReference type="EC" id="2.5.1.145"/>
    </reaction>
</comment>
<evidence type="ECO:0000256" key="9">
    <source>
        <dbReference type="ARBA" id="ARBA00023002"/>
    </source>
</evidence>
<feature type="transmembrane region" description="Helical" evidence="13">
    <location>
        <begin position="31"/>
        <end position="50"/>
    </location>
</feature>
<evidence type="ECO:0000256" key="12">
    <source>
        <dbReference type="ARBA" id="ARBA00023284"/>
    </source>
</evidence>
<dbReference type="GO" id="GO:0048038">
    <property type="term" value="F:quinone binding"/>
    <property type="evidence" value="ECO:0007669"/>
    <property type="project" value="UniProtKB-KW"/>
</dbReference>